<dbReference type="NCBIfam" id="NF041471">
    <property type="entry name" value="phage_reg_YmfL"/>
    <property type="match status" value="1"/>
</dbReference>
<proteinExistence type="predicted"/>
<protein>
    <submittedName>
        <fullName evidence="1">Uncharacterized protein</fullName>
    </submittedName>
</protein>
<dbReference type="GO" id="GO:0003677">
    <property type="term" value="F:DNA binding"/>
    <property type="evidence" value="ECO:0007669"/>
    <property type="project" value="InterPro"/>
</dbReference>
<sequence length="146" mass="16366">MIMKKIIIGMIEKCQGGKSAVAGFLGMTEQALNNRLYQTKGQRFTCEELIAIEVEYGVSDWSDEINRRLGKVSFSVPKSTDTDLVELSQLQLQELAERGILFAKLNEFLSDGVLTEEEQDVLHKLLHKSQQTTAKAIEVAIAIHKQ</sequence>
<dbReference type="AlphaFoldDB" id="A0A8D4IZ90"/>
<dbReference type="InterPro" id="IPR009679">
    <property type="entry name" value="Phage_186_CII-like"/>
</dbReference>
<accession>A0A8D4IZ90</accession>
<dbReference type="Proteomes" id="UP000955338">
    <property type="component" value="Chromosome"/>
</dbReference>
<dbReference type="EMBL" id="CP022011">
    <property type="protein sequence ID" value="QDJ14069.1"/>
    <property type="molecule type" value="Genomic_DNA"/>
</dbReference>
<gene>
    <name evidence="1" type="ORF">CEP48_00865</name>
</gene>
<name>A0A8D4IZ90_9PAST</name>
<evidence type="ECO:0000313" key="2">
    <source>
        <dbReference type="Proteomes" id="UP000955338"/>
    </source>
</evidence>
<dbReference type="RefSeq" id="WP_261919849.1">
    <property type="nucleotide sequence ID" value="NZ_CP022011.1"/>
</dbReference>
<dbReference type="InterPro" id="IPR048188">
    <property type="entry name" value="YmfL-like"/>
</dbReference>
<reference evidence="1" key="1">
    <citation type="submission" date="2017-06" db="EMBL/GenBank/DDBJ databases">
        <title>Genome sequencing of pathogenic and non-pathogenic strains within Bisgaard taxon 40.</title>
        <authorList>
            <person name="Ladner J.T."/>
            <person name="Lovett S.P."/>
            <person name="Koroleva G."/>
            <person name="Lorch J.M."/>
        </authorList>
    </citation>
    <scope>NUCLEOTIDE SEQUENCE</scope>
    <source>
        <strain evidence="1">27576-1-I1</strain>
    </source>
</reference>
<evidence type="ECO:0000313" key="1">
    <source>
        <dbReference type="EMBL" id="QDJ14069.1"/>
    </source>
</evidence>
<organism evidence="1 2">
    <name type="scientific">Mergibacter septicus</name>
    <dbReference type="NCBI Taxonomy" id="221402"/>
    <lineage>
        <taxon>Bacteria</taxon>
        <taxon>Pseudomonadati</taxon>
        <taxon>Pseudomonadota</taxon>
        <taxon>Gammaproteobacteria</taxon>
        <taxon>Pasteurellales</taxon>
        <taxon>Pasteurellaceae</taxon>
        <taxon>Mergibacter</taxon>
    </lineage>
</organism>
<keyword evidence="2" id="KW-1185">Reference proteome</keyword>
<dbReference type="Pfam" id="PF06892">
    <property type="entry name" value="Phage_CP76"/>
    <property type="match status" value="1"/>
</dbReference>